<dbReference type="PROSITE" id="PS01012">
    <property type="entry name" value="FOLYLPOLYGLU_SYNT_2"/>
    <property type="match status" value="1"/>
</dbReference>
<dbReference type="PIRSF" id="PIRSF001563">
    <property type="entry name" value="Folylpolyglu_synth"/>
    <property type="match status" value="1"/>
</dbReference>
<dbReference type="GO" id="GO:0005524">
    <property type="term" value="F:ATP binding"/>
    <property type="evidence" value="ECO:0007669"/>
    <property type="project" value="UniProtKB-KW"/>
</dbReference>
<comment type="subunit">
    <text evidence="5">Monomer.</text>
</comment>
<evidence type="ECO:0000256" key="18">
    <source>
        <dbReference type="PIRNR" id="PIRNR001563"/>
    </source>
</evidence>
<comment type="pathway">
    <text evidence="2">Cofactor biosynthesis; tetrahydrofolate biosynthesis; 7,8-dihydrofolate from 2-amino-4-hydroxy-6-hydroxymethyl-7,8-dihydropteridine diphosphate and 4-aminobenzoate: step 2/2.</text>
</comment>
<evidence type="ECO:0000256" key="3">
    <source>
        <dbReference type="ARBA" id="ARBA00005150"/>
    </source>
</evidence>
<feature type="domain" description="Mur ligase central" evidence="20">
    <location>
        <begin position="142"/>
        <end position="278"/>
    </location>
</feature>
<dbReference type="PANTHER" id="PTHR11136">
    <property type="entry name" value="FOLYLPOLYGLUTAMATE SYNTHASE-RELATED"/>
    <property type="match status" value="1"/>
</dbReference>
<evidence type="ECO:0000256" key="1">
    <source>
        <dbReference type="ARBA" id="ARBA00001946"/>
    </source>
</evidence>
<evidence type="ECO:0000256" key="16">
    <source>
        <dbReference type="ARBA" id="ARBA00047493"/>
    </source>
</evidence>
<evidence type="ECO:0000256" key="12">
    <source>
        <dbReference type="ARBA" id="ARBA00022840"/>
    </source>
</evidence>
<keyword evidence="13" id="KW-0460">Magnesium</keyword>
<dbReference type="GO" id="GO:0005737">
    <property type="term" value="C:cytoplasm"/>
    <property type="evidence" value="ECO:0007669"/>
    <property type="project" value="TreeGrafter"/>
</dbReference>
<comment type="catalytic activity">
    <reaction evidence="17">
        <text>7,8-dihydropteroate + L-glutamate + ATP = 7,8-dihydrofolate + ADP + phosphate + H(+)</text>
        <dbReference type="Rhea" id="RHEA:23584"/>
        <dbReference type="ChEBI" id="CHEBI:15378"/>
        <dbReference type="ChEBI" id="CHEBI:17839"/>
        <dbReference type="ChEBI" id="CHEBI:29985"/>
        <dbReference type="ChEBI" id="CHEBI:30616"/>
        <dbReference type="ChEBI" id="CHEBI:43474"/>
        <dbReference type="ChEBI" id="CHEBI:57451"/>
        <dbReference type="ChEBI" id="CHEBI:456216"/>
        <dbReference type="EC" id="6.3.2.12"/>
    </reaction>
</comment>
<feature type="domain" description="Mur ligase C-terminal" evidence="19">
    <location>
        <begin position="307"/>
        <end position="429"/>
    </location>
</feature>
<evidence type="ECO:0000256" key="15">
    <source>
        <dbReference type="ARBA" id="ARBA00030592"/>
    </source>
</evidence>
<dbReference type="NCBIfam" id="TIGR01499">
    <property type="entry name" value="folC"/>
    <property type="match status" value="1"/>
</dbReference>
<evidence type="ECO:0000256" key="13">
    <source>
        <dbReference type="ARBA" id="ARBA00022842"/>
    </source>
</evidence>
<dbReference type="SUPFAM" id="SSF53623">
    <property type="entry name" value="MurD-like peptide ligases, catalytic domain"/>
    <property type="match status" value="1"/>
</dbReference>
<dbReference type="Pfam" id="PF02875">
    <property type="entry name" value="Mur_ligase_C"/>
    <property type="match status" value="1"/>
</dbReference>
<dbReference type="PANTHER" id="PTHR11136:SF0">
    <property type="entry name" value="DIHYDROFOLATE SYNTHETASE-RELATED"/>
    <property type="match status" value="1"/>
</dbReference>
<dbReference type="InterPro" id="IPR013221">
    <property type="entry name" value="Mur_ligase_cen"/>
</dbReference>
<dbReference type="SUPFAM" id="SSF53244">
    <property type="entry name" value="MurD-like peptide ligases, peptide-binding domain"/>
    <property type="match status" value="1"/>
</dbReference>
<dbReference type="AlphaFoldDB" id="A0A1M5UPU2"/>
<dbReference type="GO" id="GO:0046872">
    <property type="term" value="F:metal ion binding"/>
    <property type="evidence" value="ECO:0007669"/>
    <property type="project" value="UniProtKB-KW"/>
</dbReference>
<reference evidence="21 22" key="1">
    <citation type="submission" date="2016-11" db="EMBL/GenBank/DDBJ databases">
        <authorList>
            <person name="Jaros S."/>
            <person name="Januszkiewicz K."/>
            <person name="Wedrychowicz H."/>
        </authorList>
    </citation>
    <scope>NUCLEOTIDE SEQUENCE [LARGE SCALE GENOMIC DNA]</scope>
    <source>
        <strain evidence="21 22">DSM 45627</strain>
    </source>
</reference>
<evidence type="ECO:0000256" key="7">
    <source>
        <dbReference type="ARBA" id="ARBA00013025"/>
    </source>
</evidence>
<dbReference type="InterPro" id="IPR036565">
    <property type="entry name" value="Mur-like_cat_sf"/>
</dbReference>
<accession>A0A1M5UPU2</accession>
<evidence type="ECO:0000313" key="21">
    <source>
        <dbReference type="EMBL" id="SHH64994.1"/>
    </source>
</evidence>
<dbReference type="InterPro" id="IPR001645">
    <property type="entry name" value="Folylpolyglutamate_synth"/>
</dbReference>
<comment type="pathway">
    <text evidence="3">Cofactor biosynthesis; tetrahydrofolylpolyglutamate biosynthesis.</text>
</comment>
<evidence type="ECO:0000256" key="17">
    <source>
        <dbReference type="ARBA" id="ARBA00049161"/>
    </source>
</evidence>
<dbReference type="InterPro" id="IPR018109">
    <property type="entry name" value="Folylpolyglutamate_synth_CS"/>
</dbReference>
<comment type="similarity">
    <text evidence="4 18">Belongs to the folylpolyglutamate synthase family.</text>
</comment>
<evidence type="ECO:0000256" key="6">
    <source>
        <dbReference type="ARBA" id="ARBA00013023"/>
    </source>
</evidence>
<evidence type="ECO:0000256" key="11">
    <source>
        <dbReference type="ARBA" id="ARBA00022741"/>
    </source>
</evidence>
<organism evidence="21 22">
    <name type="scientific">Jatrophihabitans endophyticus</name>
    <dbReference type="NCBI Taxonomy" id="1206085"/>
    <lineage>
        <taxon>Bacteria</taxon>
        <taxon>Bacillati</taxon>
        <taxon>Actinomycetota</taxon>
        <taxon>Actinomycetes</taxon>
        <taxon>Jatrophihabitantales</taxon>
        <taxon>Jatrophihabitantaceae</taxon>
        <taxon>Jatrophihabitans</taxon>
    </lineage>
</organism>
<evidence type="ECO:0000256" key="5">
    <source>
        <dbReference type="ARBA" id="ARBA00011245"/>
    </source>
</evidence>
<keyword evidence="11 18" id="KW-0547">Nucleotide-binding</keyword>
<dbReference type="Pfam" id="PF08245">
    <property type="entry name" value="Mur_ligase_M"/>
    <property type="match status" value="1"/>
</dbReference>
<dbReference type="Gene3D" id="3.40.1190.10">
    <property type="entry name" value="Mur-like, catalytic domain"/>
    <property type="match status" value="1"/>
</dbReference>
<comment type="cofactor">
    <cofactor evidence="1">
        <name>Mg(2+)</name>
        <dbReference type="ChEBI" id="CHEBI:18420"/>
    </cofactor>
</comment>
<comment type="catalytic activity">
    <reaction evidence="16">
        <text>(6S)-5,6,7,8-tetrahydrofolyl-(gamma-L-Glu)(n) + L-glutamate + ATP = (6S)-5,6,7,8-tetrahydrofolyl-(gamma-L-Glu)(n+1) + ADP + phosphate + H(+)</text>
        <dbReference type="Rhea" id="RHEA:10580"/>
        <dbReference type="Rhea" id="RHEA-COMP:14738"/>
        <dbReference type="Rhea" id="RHEA-COMP:14740"/>
        <dbReference type="ChEBI" id="CHEBI:15378"/>
        <dbReference type="ChEBI" id="CHEBI:29985"/>
        <dbReference type="ChEBI" id="CHEBI:30616"/>
        <dbReference type="ChEBI" id="CHEBI:43474"/>
        <dbReference type="ChEBI" id="CHEBI:141005"/>
        <dbReference type="ChEBI" id="CHEBI:456216"/>
        <dbReference type="EC" id="6.3.2.17"/>
    </reaction>
</comment>
<keyword evidence="9 18" id="KW-0436">Ligase</keyword>
<protein>
    <recommendedName>
        <fullName evidence="8">Dihydrofolate synthase/folylpolyglutamate synthase</fullName>
        <ecNumber evidence="6">6.3.2.12</ecNumber>
        <ecNumber evidence="7">6.3.2.17</ecNumber>
    </recommendedName>
    <alternativeName>
        <fullName evidence="15">Tetrahydrofolylpolyglutamate synthase</fullName>
    </alternativeName>
</protein>
<evidence type="ECO:0000256" key="14">
    <source>
        <dbReference type="ARBA" id="ARBA00022909"/>
    </source>
</evidence>
<keyword evidence="14" id="KW-0289">Folate biosynthesis</keyword>
<keyword evidence="10" id="KW-0479">Metal-binding</keyword>
<dbReference type="GO" id="GO:0008841">
    <property type="term" value="F:dihydrofolate synthase activity"/>
    <property type="evidence" value="ECO:0007669"/>
    <property type="project" value="UniProtKB-EC"/>
</dbReference>
<dbReference type="EC" id="6.3.2.17" evidence="7"/>
<dbReference type="EC" id="6.3.2.12" evidence="6"/>
<dbReference type="InterPro" id="IPR004101">
    <property type="entry name" value="Mur_ligase_C"/>
</dbReference>
<keyword evidence="12 18" id="KW-0067">ATP-binding</keyword>
<name>A0A1M5UPU2_9ACTN</name>
<evidence type="ECO:0000256" key="8">
    <source>
        <dbReference type="ARBA" id="ARBA00019357"/>
    </source>
</evidence>
<evidence type="ECO:0000259" key="20">
    <source>
        <dbReference type="Pfam" id="PF08245"/>
    </source>
</evidence>
<evidence type="ECO:0000256" key="4">
    <source>
        <dbReference type="ARBA" id="ARBA00008276"/>
    </source>
</evidence>
<dbReference type="Gene3D" id="3.90.190.20">
    <property type="entry name" value="Mur ligase, C-terminal domain"/>
    <property type="match status" value="1"/>
</dbReference>
<proteinExistence type="inferred from homology"/>
<sequence>MATDYSAELRSIEAAIFGRRGEGHVHPTNERMQALVDLLGDPQRAYRSVHLTGTNGKTSTARMVDELLRGFGIRTGRYTSPHLTSVTERIVVDGEPVSEQRFVEAYRELEPYVGLIDERFDVPLSFFEIVTALGFAIFADVPVDVAVVEVGLGGAWDNTNVLDGQVAVVTPIGLDHTEYLGDSVEQIAREKAGIIKPDATAVLALQPAEAQRELLRRTVEVDATVAREGMEFGVVERRVAVGGQFLALQGLGGVYDEIFLPLHGAHQAQNAVVALAAVEAFLGASRSSGPVDLDVVREAFAAVRSPGRLEPIRSAPTVLLDAAHNPSGLQATLAAVAEAFSFRRLVAVVAVMADKDVTGMLELLEPAVDEIVVTEVSGTRRMDVDDLAALAEDVFGRDRVTVEPRLDDAIESAVRLAERSDDPVISGAGVLVTGSVVTVGEARILLGRQR</sequence>
<evidence type="ECO:0000256" key="10">
    <source>
        <dbReference type="ARBA" id="ARBA00022723"/>
    </source>
</evidence>
<evidence type="ECO:0000259" key="19">
    <source>
        <dbReference type="Pfam" id="PF02875"/>
    </source>
</evidence>
<dbReference type="InterPro" id="IPR036615">
    <property type="entry name" value="Mur_ligase_C_dom_sf"/>
</dbReference>
<dbReference type="GO" id="GO:0046656">
    <property type="term" value="P:folic acid biosynthetic process"/>
    <property type="evidence" value="ECO:0007669"/>
    <property type="project" value="UniProtKB-KW"/>
</dbReference>
<evidence type="ECO:0000256" key="2">
    <source>
        <dbReference type="ARBA" id="ARBA00004799"/>
    </source>
</evidence>
<evidence type="ECO:0000313" key="22">
    <source>
        <dbReference type="Proteomes" id="UP000186132"/>
    </source>
</evidence>
<dbReference type="Proteomes" id="UP000186132">
    <property type="component" value="Unassembled WGS sequence"/>
</dbReference>
<evidence type="ECO:0000256" key="9">
    <source>
        <dbReference type="ARBA" id="ARBA00022598"/>
    </source>
</evidence>
<dbReference type="FunFam" id="3.40.1190.10:FF:000004">
    <property type="entry name" value="Dihydrofolate synthase/folylpolyglutamate synthase"/>
    <property type="match status" value="1"/>
</dbReference>
<dbReference type="EMBL" id="FQVU01000009">
    <property type="protein sequence ID" value="SHH64994.1"/>
    <property type="molecule type" value="Genomic_DNA"/>
</dbReference>
<dbReference type="STRING" id="1206085.SAMN05443575_4271"/>
<gene>
    <name evidence="21" type="ORF">SAMN05443575_4271</name>
</gene>
<dbReference type="GO" id="GO:0004326">
    <property type="term" value="F:tetrahydrofolylpolyglutamate synthase activity"/>
    <property type="evidence" value="ECO:0007669"/>
    <property type="project" value="UniProtKB-EC"/>
</dbReference>
<keyword evidence="22" id="KW-1185">Reference proteome</keyword>